<dbReference type="InterPro" id="IPR029471">
    <property type="entry name" value="HNH_5"/>
</dbReference>
<keyword evidence="2" id="KW-0255">Endonuclease</keyword>
<dbReference type="Gene3D" id="1.10.30.50">
    <property type="match status" value="1"/>
</dbReference>
<reference evidence="2" key="1">
    <citation type="submission" date="2020-03" db="EMBL/GenBank/DDBJ databases">
        <title>The deep terrestrial virosphere.</title>
        <authorList>
            <person name="Holmfeldt K."/>
            <person name="Nilsson E."/>
            <person name="Simone D."/>
            <person name="Lopez-Fernandez M."/>
            <person name="Wu X."/>
            <person name="de Brujin I."/>
            <person name="Lundin D."/>
            <person name="Andersson A."/>
            <person name="Bertilsson S."/>
            <person name="Dopson M."/>
        </authorList>
    </citation>
    <scope>NUCLEOTIDE SEQUENCE</scope>
    <source>
        <strain evidence="2">MM415B00931</strain>
    </source>
</reference>
<gene>
    <name evidence="2" type="ORF">MM415B00931_0003</name>
</gene>
<dbReference type="InterPro" id="IPR052892">
    <property type="entry name" value="NA-targeting_endonuclease"/>
</dbReference>
<dbReference type="SMART" id="SM00507">
    <property type="entry name" value="HNHc"/>
    <property type="match status" value="1"/>
</dbReference>
<evidence type="ECO:0000313" key="2">
    <source>
        <dbReference type="EMBL" id="QJA61482.1"/>
    </source>
</evidence>
<keyword evidence="2" id="KW-0378">Hydrolase</keyword>
<name>A0A6M3IY00_9ZZZZ</name>
<dbReference type="GO" id="GO:0004519">
    <property type="term" value="F:endonuclease activity"/>
    <property type="evidence" value="ECO:0007669"/>
    <property type="project" value="UniProtKB-KW"/>
</dbReference>
<dbReference type="CDD" id="cd00085">
    <property type="entry name" value="HNHc"/>
    <property type="match status" value="1"/>
</dbReference>
<dbReference type="EMBL" id="MT141443">
    <property type="protein sequence ID" value="QJA61482.1"/>
    <property type="molecule type" value="Genomic_DNA"/>
</dbReference>
<proteinExistence type="predicted"/>
<feature type="domain" description="HNH nuclease" evidence="1">
    <location>
        <begin position="97"/>
        <end position="146"/>
    </location>
</feature>
<accession>A0A6M3IY00</accession>
<organism evidence="2">
    <name type="scientific">viral metagenome</name>
    <dbReference type="NCBI Taxonomy" id="1070528"/>
    <lineage>
        <taxon>unclassified sequences</taxon>
        <taxon>metagenomes</taxon>
        <taxon>organismal metagenomes</taxon>
    </lineage>
</organism>
<dbReference type="AlphaFoldDB" id="A0A6M3IY00"/>
<keyword evidence="2" id="KW-0540">Nuclease</keyword>
<protein>
    <submittedName>
        <fullName evidence="2">Putative homing endonuclease</fullName>
    </submittedName>
</protein>
<dbReference type="PANTHER" id="PTHR33877:SF2">
    <property type="entry name" value="OS07G0170200 PROTEIN"/>
    <property type="match status" value="1"/>
</dbReference>
<dbReference type="InterPro" id="IPR003615">
    <property type="entry name" value="HNH_nuc"/>
</dbReference>
<dbReference type="Pfam" id="PF14279">
    <property type="entry name" value="HNH_5"/>
    <property type="match status" value="1"/>
</dbReference>
<sequence length="165" mass="20051">MKIQYKCKYCRKIAYDRPSHYKRKKRHFCSMLCYSKFRRERLPFYEQHAYKGIRKKGQTKQVYHQNYCYKHPKRIAHLKSRRYAREQGAVGFHILEDWNNLKVEFDNRCAFCRKKTKLTKDHIIPLSEGGTDWIENIQPLCKSCNSKKWKHIYENPELLSQKGGE</sequence>
<dbReference type="PANTHER" id="PTHR33877">
    <property type="entry name" value="SLL1193 PROTEIN"/>
    <property type="match status" value="1"/>
</dbReference>
<evidence type="ECO:0000259" key="1">
    <source>
        <dbReference type="SMART" id="SM00507"/>
    </source>
</evidence>